<reference evidence="2" key="1">
    <citation type="journal article" date="2019" name="Int. J. Syst. Evol. Microbiol.">
        <title>The Global Catalogue of Microorganisms (GCM) 10K type strain sequencing project: providing services to taxonomists for standard genome sequencing and annotation.</title>
        <authorList>
            <consortium name="The Broad Institute Genomics Platform"/>
            <consortium name="The Broad Institute Genome Sequencing Center for Infectious Disease"/>
            <person name="Wu L."/>
            <person name="Ma J."/>
        </authorList>
    </citation>
    <scope>NUCLEOTIDE SEQUENCE [LARGE SCALE GENOMIC DNA]</scope>
    <source>
        <strain evidence="2">CCUG 43114</strain>
    </source>
</reference>
<dbReference type="EMBL" id="JBHSLD010000014">
    <property type="protein sequence ID" value="MFC5382127.1"/>
    <property type="molecule type" value="Genomic_DNA"/>
</dbReference>
<protein>
    <recommendedName>
        <fullName evidence="3">IrrE N-terminal-like domain-containing protein</fullName>
    </recommendedName>
</protein>
<keyword evidence="2" id="KW-1185">Reference proteome</keyword>
<sequence length="182" mass="20231">MSIVGRLGRRRSACGTEELDLRRRCESRLAGLDVPDPFELDVFVERLAHVRDRPLLLVPYRFAVAGAPCGLWVPLPDADVVFIEETTTGAQRDNIVAHELGHLLADHEADPALVSAYRARLFPSLDPSVVDRVLGRTSYTTAQEQEAEVFAWLLLGRRAWSSPRDDHDGSVGRAYQLFGPAQ</sequence>
<evidence type="ECO:0008006" key="3">
    <source>
        <dbReference type="Google" id="ProtNLM"/>
    </source>
</evidence>
<dbReference type="Proteomes" id="UP001596122">
    <property type="component" value="Unassembled WGS sequence"/>
</dbReference>
<proteinExistence type="predicted"/>
<organism evidence="1 2">
    <name type="scientific">Aquipuribacter nitratireducens</name>
    <dbReference type="NCBI Taxonomy" id="650104"/>
    <lineage>
        <taxon>Bacteria</taxon>
        <taxon>Bacillati</taxon>
        <taxon>Actinomycetota</taxon>
        <taxon>Actinomycetes</taxon>
        <taxon>Micrococcales</taxon>
        <taxon>Intrasporangiaceae</taxon>
        <taxon>Aquipuribacter</taxon>
    </lineage>
</organism>
<comment type="caution">
    <text evidence="1">The sequence shown here is derived from an EMBL/GenBank/DDBJ whole genome shotgun (WGS) entry which is preliminary data.</text>
</comment>
<gene>
    <name evidence="1" type="ORF">ACFPJ6_15265</name>
</gene>
<dbReference type="RefSeq" id="WP_340269746.1">
    <property type="nucleotide sequence ID" value="NZ_JBBEOG010000005.1"/>
</dbReference>
<evidence type="ECO:0000313" key="1">
    <source>
        <dbReference type="EMBL" id="MFC5382127.1"/>
    </source>
</evidence>
<evidence type="ECO:0000313" key="2">
    <source>
        <dbReference type="Proteomes" id="UP001596122"/>
    </source>
</evidence>
<name>A0ABW0GR12_9MICO</name>
<accession>A0ABW0GR12</accession>